<keyword evidence="3" id="KW-1185">Reference proteome</keyword>
<dbReference type="OrthoDB" id="4026335at2759"/>
<organism evidence="2 3">
    <name type="scientific">Suhomyces tanzawaensis NRRL Y-17324</name>
    <dbReference type="NCBI Taxonomy" id="984487"/>
    <lineage>
        <taxon>Eukaryota</taxon>
        <taxon>Fungi</taxon>
        <taxon>Dikarya</taxon>
        <taxon>Ascomycota</taxon>
        <taxon>Saccharomycotina</taxon>
        <taxon>Pichiomycetes</taxon>
        <taxon>Debaryomycetaceae</taxon>
        <taxon>Suhomyces</taxon>
    </lineage>
</organism>
<accession>A0A1E4SJV8</accession>
<dbReference type="AlphaFoldDB" id="A0A1E4SJV8"/>
<keyword evidence="1" id="KW-0812">Transmembrane</keyword>
<dbReference type="GeneID" id="30980789"/>
<protein>
    <submittedName>
        <fullName evidence="2">Uncharacterized protein</fullName>
    </submittedName>
</protein>
<evidence type="ECO:0000313" key="3">
    <source>
        <dbReference type="Proteomes" id="UP000094285"/>
    </source>
</evidence>
<proteinExistence type="predicted"/>
<evidence type="ECO:0000256" key="1">
    <source>
        <dbReference type="SAM" id="Phobius"/>
    </source>
</evidence>
<keyword evidence="1" id="KW-1133">Transmembrane helix</keyword>
<evidence type="ECO:0000313" key="2">
    <source>
        <dbReference type="EMBL" id="ODV79780.1"/>
    </source>
</evidence>
<reference evidence="3" key="1">
    <citation type="submission" date="2016-05" db="EMBL/GenBank/DDBJ databases">
        <title>Comparative genomics of biotechnologically important yeasts.</title>
        <authorList>
            <consortium name="DOE Joint Genome Institute"/>
            <person name="Riley R."/>
            <person name="Haridas S."/>
            <person name="Wolfe K.H."/>
            <person name="Lopes M.R."/>
            <person name="Hittinger C.T."/>
            <person name="Goker M."/>
            <person name="Salamov A."/>
            <person name="Wisecaver J."/>
            <person name="Long T.M."/>
            <person name="Aerts A.L."/>
            <person name="Barry K."/>
            <person name="Choi C."/>
            <person name="Clum A."/>
            <person name="Coughlan A.Y."/>
            <person name="Deshpande S."/>
            <person name="Douglass A.P."/>
            <person name="Hanson S.J."/>
            <person name="Klenk H.-P."/>
            <person name="Labutti K."/>
            <person name="Lapidus A."/>
            <person name="Lindquist E."/>
            <person name="Lipzen A."/>
            <person name="Meier-Kolthoff J.P."/>
            <person name="Ohm R.A."/>
            <person name="Otillar R.P."/>
            <person name="Pangilinan J."/>
            <person name="Peng Y."/>
            <person name="Rokas A."/>
            <person name="Rosa C.A."/>
            <person name="Scheuner C."/>
            <person name="Sibirny A.A."/>
            <person name="Slot J.C."/>
            <person name="Stielow J.B."/>
            <person name="Sun H."/>
            <person name="Kurtzman C.P."/>
            <person name="Blackwell M."/>
            <person name="Grigoriev I.V."/>
            <person name="Jeffries T.W."/>
        </authorList>
    </citation>
    <scope>NUCLEOTIDE SEQUENCE [LARGE SCALE GENOMIC DNA]</scope>
    <source>
        <strain evidence="3">NRRL Y-17324</strain>
    </source>
</reference>
<sequence>MTSPVDPQFSSSLHSLTLENEDPYEYVTPDIYQSVFLRDQEVWIQKIPTCNRFSTSLATETSLLKHIPATELNTWNIIHYQLLRKLLLALGLGCVRFSVFKRKWRDWAHFGNLFWTKLVHDAKLNQKVLENPLAIVRLILDFVYFAYAVLILVYPLVVMMINKSVHGFAPQDLPRIPFVSTPTSIALILSTELNKIAPPPPVPQPYLDADRNIQVPNMRKLKTVLSLRNEYLTLYCVHTAAEKVRLLSCISKFVVWGSILTKTSSLTVYEQYGLLWKQTGAASGPDFRVIGDAILFELDNVIKTHPRVPNITLIDPISGTRHILFKTGKVELKVYFCDYRSRKLSGNIEHLPETADLTIVPRSGLGYHMVTNGYICAPSRRVGSFYYGMESFTFKLFLNSLNYFAITGANTSLEN</sequence>
<dbReference type="STRING" id="984487.A0A1E4SJV8"/>
<keyword evidence="1" id="KW-0472">Membrane</keyword>
<gene>
    <name evidence="2" type="ORF">CANTADRAFT_21069</name>
</gene>
<dbReference type="Proteomes" id="UP000094285">
    <property type="component" value="Unassembled WGS sequence"/>
</dbReference>
<dbReference type="RefSeq" id="XP_020064902.1">
    <property type="nucleotide sequence ID" value="XM_020206652.1"/>
</dbReference>
<feature type="transmembrane region" description="Helical" evidence="1">
    <location>
        <begin position="134"/>
        <end position="157"/>
    </location>
</feature>
<name>A0A1E4SJV8_9ASCO</name>
<feature type="transmembrane region" description="Helical" evidence="1">
    <location>
        <begin position="82"/>
        <end position="100"/>
    </location>
</feature>
<dbReference type="EMBL" id="KV453911">
    <property type="protein sequence ID" value="ODV79780.1"/>
    <property type="molecule type" value="Genomic_DNA"/>
</dbReference>